<dbReference type="Proteomes" id="UP000092093">
    <property type="component" value="Unassembled WGS sequence"/>
</dbReference>
<gene>
    <name evidence="1" type="ORF">AN484_11395</name>
</gene>
<comment type="caution">
    <text evidence="1">The sequence shown here is derived from an EMBL/GenBank/DDBJ whole genome shotgun (WGS) entry which is preliminary data.</text>
</comment>
<proteinExistence type="predicted"/>
<dbReference type="EMBL" id="LJOW01000048">
    <property type="protein sequence ID" value="OBQ43603.1"/>
    <property type="molecule type" value="Genomic_DNA"/>
</dbReference>
<dbReference type="AlphaFoldDB" id="A0A1B7X2P8"/>
<evidence type="ECO:0000313" key="1">
    <source>
        <dbReference type="EMBL" id="OBQ43603.1"/>
    </source>
</evidence>
<reference evidence="1 2" key="1">
    <citation type="submission" date="2015-09" db="EMBL/GenBank/DDBJ databases">
        <title>Aphanizomenon flos-aquae WA102.</title>
        <authorList>
            <person name="Driscoll C."/>
        </authorList>
    </citation>
    <scope>NUCLEOTIDE SEQUENCE [LARGE SCALE GENOMIC DNA]</scope>
    <source>
        <strain evidence="1">WA102</strain>
    </source>
</reference>
<organism evidence="1 2">
    <name type="scientific">Aphanizomenon flos-aquae WA102</name>
    <dbReference type="NCBI Taxonomy" id="1710896"/>
    <lineage>
        <taxon>Bacteria</taxon>
        <taxon>Bacillati</taxon>
        <taxon>Cyanobacteriota</taxon>
        <taxon>Cyanophyceae</taxon>
        <taxon>Nostocales</taxon>
        <taxon>Aphanizomenonaceae</taxon>
        <taxon>Aphanizomenon</taxon>
    </lineage>
</organism>
<accession>A0A1B7X2P8</accession>
<dbReference type="Gene3D" id="2.150.10.10">
    <property type="entry name" value="Serralysin-like metalloprotease, C-terminal"/>
    <property type="match status" value="1"/>
</dbReference>
<sequence length="461" mass="49613">MGMIYVSPSIIPNGALINNVCYINQSTKPTTRPDGSGLVARDRWYNSANGTDFYWNGDTWYSQSKVSYVSGTMPNVSNTVIELGSFSGVSDFVQIQIFREYRGAKIYNLHWHYATGFTGSWQRLDAQEEVGGFYGHEGCWLEVKYDISIYKIFFRLAGQGNGGYPYTVKFVFNSPDNEFTPLNTSSIDTTVTSFYSLSSFRYSNGVTFSKQIIECSKGIRSPWDTNLIISPSNTGALVTQTPDNTATGGNARGTRAIDLQLQRLLASQVASGGNSFLVGKNSTASGSNSIALGENATSNGIDSVVFSNSNSRSISGVLLLPQNILQDKYQAGFLVLGKQTTNATITTLTSDANAPGTTNQLTLSNNSTLAFSGRIVAAITNGGNSSCWEFKGLIKRGANAAATFLVGLVTTTLISQDSGASSWVVTISADTTNGCLKVEFTGQSSTTIRVNCTLQFNEVSY</sequence>
<protein>
    <submittedName>
        <fullName evidence="1">Uncharacterized protein</fullName>
    </submittedName>
</protein>
<dbReference type="InterPro" id="IPR011049">
    <property type="entry name" value="Serralysin-like_metalloprot_C"/>
</dbReference>
<name>A0A1B7X2P8_APHFL</name>
<evidence type="ECO:0000313" key="2">
    <source>
        <dbReference type="Proteomes" id="UP000092093"/>
    </source>
</evidence>